<feature type="domain" description="GCVT N-terminal" evidence="1">
    <location>
        <begin position="302"/>
        <end position="526"/>
    </location>
</feature>
<dbReference type="SUPFAM" id="SSF101790">
    <property type="entry name" value="Aminomethyltransferase beta-barrel domain"/>
    <property type="match status" value="2"/>
</dbReference>
<organism evidence="3 4">
    <name type="scientific">Lactonifactor longoviformis DSM 17459</name>
    <dbReference type="NCBI Taxonomy" id="1122155"/>
    <lineage>
        <taxon>Bacteria</taxon>
        <taxon>Bacillati</taxon>
        <taxon>Bacillota</taxon>
        <taxon>Clostridia</taxon>
        <taxon>Eubacteriales</taxon>
        <taxon>Clostridiaceae</taxon>
        <taxon>Lactonifactor</taxon>
    </lineage>
</organism>
<dbReference type="GO" id="GO:0032259">
    <property type="term" value="P:methylation"/>
    <property type="evidence" value="ECO:0007669"/>
    <property type="project" value="UniProtKB-KW"/>
</dbReference>
<feature type="domain" description="Aminomethyltransferase C-terminal" evidence="2">
    <location>
        <begin position="899"/>
        <end position="974"/>
    </location>
</feature>
<accession>A0A1M4ZXJ1</accession>
<dbReference type="InterPro" id="IPR027266">
    <property type="entry name" value="TrmE/GcvT-like"/>
</dbReference>
<proteinExistence type="predicted"/>
<feature type="domain" description="Aminomethyltransferase C-terminal" evidence="2">
    <location>
        <begin position="544"/>
        <end position="623"/>
    </location>
</feature>
<dbReference type="InterPro" id="IPR013977">
    <property type="entry name" value="GcvT_C"/>
</dbReference>
<sequence length="982" mass="111266">MNFTVENDAHVFDQIDNNYTAHVNDINCHNYAPVELKQFAEMWKKALDKARKTRDYAPLARYMTDDFKYTWCLPGVDPTYFHKRLEANGKDEVVNTVHIDTMIGVEGWDYPWIETYIDPRKGVIFYMWKEVTPYRKKDGTLFENQAFAVTRLDYAGGYKVKVMEDLVDCEFHIALVDETIAAGFAPESLIQKQNEYYRQLAKDYNAFYRHLEELCSQAGNDKSMIPDLLDGYYSPYKNAVVKGVEPELETVDAYPVSETAVPADSKALVSNQLEREIEPSAVHLSEICTQPELSIQDAKAFGEHMTVRNHVGYYDFTHKLLEVTGLDARSFLSRMFVGPVAKAKIGQGKYTTMLNEDGQIIDDVIVFRIEEDKYWISTLYIEELIAWFNAHKTYEEVYYSEITGITFMYAVQGPASRAVLNGFLKESVTELKQFQICNNSIGEIPVKVARSGFTGELGYEIYCKPEDRELVKDALEREGQRYGITEITTDVIINSLPREKGYVLMSDIGGLNPMECGLGWSIDWTKNFIGKTALEKVNVQGAKKELLGFAVNDDSAVINAGAEVFVNNEYAGRVTVFTYGFSLKKNIGYAVVNVCTANIGDFAVIVSEGKRYEAVLRDRVFYDPKNDRIKERNIAELEKAALNPYASLRKNDSSAKRDHESVRNAVGYYDFTHKLLEVTGLDARSFLSKMFVGAVAKAKVNQAKYTTMLNESGQIIDDVIVFRMDEDKYWVSTLYIEKLIVWFDAHKNYEEVSYREITEDITMYAVQGPCARRLLNDIVKEPIDSLRNFFINDNTLAGAAVKIARSGFTGELGYEIYCNPRDADLVEKELKEKGKKYHAVKIATDVITTSLPREKGFVLMSDIGGCSPLECGLGWSIDWNKNFIGKAALQKEQMQGSRRELLGFVVEDDSAEITEGAEAKIGSKTVGKVTMFTYGFTIQKNIGFVLICKEDAKIGDKILINGIPAILTDRIWYDQNNSRIRS</sequence>
<dbReference type="SUPFAM" id="SSF103025">
    <property type="entry name" value="Folate-binding domain"/>
    <property type="match status" value="2"/>
</dbReference>
<dbReference type="InterPro" id="IPR028896">
    <property type="entry name" value="GcvT/YgfZ/DmdA"/>
</dbReference>
<evidence type="ECO:0000313" key="4">
    <source>
        <dbReference type="Proteomes" id="UP000184245"/>
    </source>
</evidence>
<keyword evidence="3" id="KW-0489">Methyltransferase</keyword>
<protein>
    <submittedName>
        <fullName evidence="3">Glycine cleavage system T protein (Aminomethyltransferase)</fullName>
    </submittedName>
</protein>
<reference evidence="3 4" key="1">
    <citation type="submission" date="2016-11" db="EMBL/GenBank/DDBJ databases">
        <authorList>
            <person name="Jaros S."/>
            <person name="Januszkiewicz K."/>
            <person name="Wedrychowicz H."/>
        </authorList>
    </citation>
    <scope>NUCLEOTIDE SEQUENCE [LARGE SCALE GENOMIC DNA]</scope>
    <source>
        <strain evidence="3 4">DSM 17459</strain>
    </source>
</reference>
<dbReference type="PANTHER" id="PTHR43757:SF2">
    <property type="entry name" value="AMINOMETHYLTRANSFERASE, MITOCHONDRIAL"/>
    <property type="match status" value="1"/>
</dbReference>
<name>A0A1M4ZXJ1_9CLOT</name>
<evidence type="ECO:0000313" key="3">
    <source>
        <dbReference type="EMBL" id="SHF22684.1"/>
    </source>
</evidence>
<dbReference type="Gene3D" id="3.30.1360.120">
    <property type="entry name" value="Probable tRNA modification gtpase trme, domain 1"/>
    <property type="match status" value="2"/>
</dbReference>
<dbReference type="STRING" id="1122155.SAMN02745158_02947"/>
<dbReference type="GO" id="GO:0008168">
    <property type="term" value="F:methyltransferase activity"/>
    <property type="evidence" value="ECO:0007669"/>
    <property type="project" value="UniProtKB-KW"/>
</dbReference>
<gene>
    <name evidence="3" type="ORF">SAMN02745158_02947</name>
</gene>
<dbReference type="AlphaFoldDB" id="A0A1M4ZXJ1"/>
<dbReference type="Pfam" id="PF01571">
    <property type="entry name" value="GCV_T"/>
    <property type="match status" value="2"/>
</dbReference>
<dbReference type="InterPro" id="IPR029043">
    <property type="entry name" value="GcvT/YgfZ_C"/>
</dbReference>
<dbReference type="Proteomes" id="UP000184245">
    <property type="component" value="Unassembled WGS sequence"/>
</dbReference>
<keyword evidence="3" id="KW-0808">Transferase</keyword>
<keyword evidence="4" id="KW-1185">Reference proteome</keyword>
<evidence type="ECO:0000259" key="2">
    <source>
        <dbReference type="Pfam" id="PF08669"/>
    </source>
</evidence>
<feature type="domain" description="GCVT N-terminal" evidence="1">
    <location>
        <begin position="649"/>
        <end position="881"/>
    </location>
</feature>
<dbReference type="EMBL" id="FQVI01000017">
    <property type="protein sequence ID" value="SHF22684.1"/>
    <property type="molecule type" value="Genomic_DNA"/>
</dbReference>
<dbReference type="Pfam" id="PF08669">
    <property type="entry name" value="GCV_T_C"/>
    <property type="match status" value="2"/>
</dbReference>
<dbReference type="InterPro" id="IPR006222">
    <property type="entry name" value="GCVT_N"/>
</dbReference>
<dbReference type="PANTHER" id="PTHR43757">
    <property type="entry name" value="AMINOMETHYLTRANSFERASE"/>
    <property type="match status" value="1"/>
</dbReference>
<evidence type="ECO:0000259" key="1">
    <source>
        <dbReference type="Pfam" id="PF01571"/>
    </source>
</evidence>
<dbReference type="RefSeq" id="WP_242946778.1">
    <property type="nucleotide sequence ID" value="NZ_FQVI01000017.1"/>
</dbReference>